<evidence type="ECO:0000313" key="1">
    <source>
        <dbReference type="EMBL" id="KAJ8425838.1"/>
    </source>
</evidence>
<dbReference type="Proteomes" id="UP001153076">
    <property type="component" value="Unassembled WGS sequence"/>
</dbReference>
<reference evidence="1" key="1">
    <citation type="submission" date="2022-04" db="EMBL/GenBank/DDBJ databases">
        <title>Carnegiea gigantea Genome sequencing and assembly v2.</title>
        <authorList>
            <person name="Copetti D."/>
            <person name="Sanderson M.J."/>
            <person name="Burquez A."/>
            <person name="Wojciechowski M.F."/>
        </authorList>
    </citation>
    <scope>NUCLEOTIDE SEQUENCE</scope>
    <source>
        <strain evidence="1">SGP5-SGP5p</strain>
        <tissue evidence="1">Aerial part</tissue>
    </source>
</reference>
<dbReference type="AlphaFoldDB" id="A0A9Q1JMT7"/>
<organism evidence="1 2">
    <name type="scientific">Carnegiea gigantea</name>
    <dbReference type="NCBI Taxonomy" id="171969"/>
    <lineage>
        <taxon>Eukaryota</taxon>
        <taxon>Viridiplantae</taxon>
        <taxon>Streptophyta</taxon>
        <taxon>Embryophyta</taxon>
        <taxon>Tracheophyta</taxon>
        <taxon>Spermatophyta</taxon>
        <taxon>Magnoliopsida</taxon>
        <taxon>eudicotyledons</taxon>
        <taxon>Gunneridae</taxon>
        <taxon>Pentapetalae</taxon>
        <taxon>Caryophyllales</taxon>
        <taxon>Cactineae</taxon>
        <taxon>Cactaceae</taxon>
        <taxon>Cactoideae</taxon>
        <taxon>Echinocereeae</taxon>
        <taxon>Carnegiea</taxon>
    </lineage>
</organism>
<accession>A0A9Q1JMT7</accession>
<comment type="caution">
    <text evidence="1">The sequence shown here is derived from an EMBL/GenBank/DDBJ whole genome shotgun (WGS) entry which is preliminary data.</text>
</comment>
<sequence length="279" mass="32047">MENGVSRARVRHLFQNQSDHYPLLIASNGFAPISTLKRPFQFQVVWLSHDKFRDGLKESWKNQVPLYPLLHQVDEALDEWNIETSTESKLCKMFKVIGSGMTKEKDNLWSRVACAKYCNGRCDIDMFSSKSEASNVWQGISKNAKLIRKGARAEVGNRRRTLFWSHSWAYDEPLSKLATKVIPPAIEDASMEELWDENEGWKWHLFEELLPEETLKKITVISVNPNELEDDCLIWNPTGNGVCTFKSVLSFNRQEIRPSAQAYSTALRLVTGSHPDMIK</sequence>
<protein>
    <submittedName>
        <fullName evidence="1">Uncharacterized protein</fullName>
    </submittedName>
</protein>
<dbReference type="OrthoDB" id="1744872at2759"/>
<dbReference type="EMBL" id="JAKOGI010001395">
    <property type="protein sequence ID" value="KAJ8425838.1"/>
    <property type="molecule type" value="Genomic_DNA"/>
</dbReference>
<evidence type="ECO:0000313" key="2">
    <source>
        <dbReference type="Proteomes" id="UP001153076"/>
    </source>
</evidence>
<gene>
    <name evidence="1" type="ORF">Cgig2_021305</name>
</gene>
<name>A0A9Q1JMT7_9CARY</name>
<keyword evidence="2" id="KW-1185">Reference proteome</keyword>
<proteinExistence type="predicted"/>